<protein>
    <submittedName>
        <fullName evidence="15">Uncharacterized protein</fullName>
    </submittedName>
</protein>
<dbReference type="STRING" id="578459.A0A194S6H6"/>
<dbReference type="Gene3D" id="3.30.40.10">
    <property type="entry name" value="Zinc/RING finger domain, C3HC4 (zinc finger)"/>
    <property type="match status" value="1"/>
</dbReference>
<dbReference type="Proteomes" id="UP000053890">
    <property type="component" value="Unassembled WGS sequence"/>
</dbReference>
<dbReference type="GeneID" id="28979447"/>
<organism evidence="15 16">
    <name type="scientific">Rhodotorula graminis (strain WP1)</name>
    <dbReference type="NCBI Taxonomy" id="578459"/>
    <lineage>
        <taxon>Eukaryota</taxon>
        <taxon>Fungi</taxon>
        <taxon>Dikarya</taxon>
        <taxon>Basidiomycota</taxon>
        <taxon>Pucciniomycotina</taxon>
        <taxon>Microbotryomycetes</taxon>
        <taxon>Sporidiobolales</taxon>
        <taxon>Sporidiobolaceae</taxon>
        <taxon>Rhodotorula</taxon>
    </lineage>
</organism>
<dbReference type="InterPro" id="IPR001841">
    <property type="entry name" value="Znf_RING"/>
</dbReference>
<evidence type="ECO:0000256" key="10">
    <source>
        <dbReference type="SAM" id="MobiDB-lite"/>
    </source>
</evidence>
<dbReference type="GO" id="GO:0005634">
    <property type="term" value="C:nucleus"/>
    <property type="evidence" value="ECO:0007669"/>
    <property type="project" value="TreeGrafter"/>
</dbReference>
<dbReference type="AlphaFoldDB" id="A0A194S6H6"/>
<keyword evidence="2" id="KW-0479">Metal-binding</keyword>
<keyword evidence="8" id="KW-0067">ATP-binding</keyword>
<dbReference type="Pfam" id="PF00176">
    <property type="entry name" value="SNF2-rel_dom"/>
    <property type="match status" value="1"/>
</dbReference>
<sequence>MRASVLLDKKNKVDMLGSMFQEGAMDPARLAGHPCPPGKEDGSMRTDLMPFQRQGLAWMIRMEHPELPKTVEDPPVQLWRMRKDDDGYAFYQNVVTDSTQRDPPKLKRGGILADEMGLGKTMQTVALICTDDTGEGVLDEPEEPDERYDDMTLIVCPLSVASNWTEQLKQHVGKKRLSWHFYHGEGRELTKKQLRKHDVIITTYQTIAAEVEGSNSRKGSSAPEDKLGNMNEDDEDVEPPGKKQKILSESTLHAIKWRRVVLDEGHLIKNPKAKMTRACTQLKAERRWILSGTPIVNAAADLGTMVQFLHVCKPLDDPDVWKQRVTKVDDEARGRALRAVVLSTTLRRTKDMVGIDGKPLVQLPEVLRYQHQVDLGKDDRALYDEVASEVGKSVKASIEDGSAKPSYTHILCLLLRLRQLACDPSLVPADFIEDIRDRKLAARIQHDHEKATGIPSGSGPVSAEQLSYLRGLLSDAVDAGAECLACGGWPMDGRITICQHFFCQNCIEVAVDARSACPACNHVLSREHIIAPAAERSVSPFGGSRASSVGGASSSRHGSAAPVERTAKAAALVTLLKSSPPGVKSLVFSQWTSHLDRIEAVLHAEGISTCRFDGSMRQEKRADVIRSFTTPNKTATAGSANDKQNPMVMLLSLKAGALGLNLTVASQVFLMDPWWQPAIELQAIDRVNRIGQTQTVRVFQLVAKGTVEERVLAIQDKKDALIAQAFSGNKNAPKSKSKIEVSDLASIFGV</sequence>
<dbReference type="SMART" id="SM00490">
    <property type="entry name" value="HELICc"/>
    <property type="match status" value="1"/>
</dbReference>
<feature type="region of interest" description="Disordered" evidence="10">
    <location>
        <begin position="540"/>
        <end position="560"/>
    </location>
</feature>
<keyword evidence="5" id="KW-0378">Hydrolase</keyword>
<dbReference type="InterPro" id="IPR001202">
    <property type="entry name" value="WW_dom"/>
</dbReference>
<dbReference type="InterPro" id="IPR001650">
    <property type="entry name" value="Helicase_C-like"/>
</dbReference>
<dbReference type="PROSITE" id="PS51194">
    <property type="entry name" value="HELICASE_CTER"/>
    <property type="match status" value="1"/>
</dbReference>
<dbReference type="GO" id="GO:0008270">
    <property type="term" value="F:zinc ion binding"/>
    <property type="evidence" value="ECO:0007669"/>
    <property type="project" value="UniProtKB-KW"/>
</dbReference>
<evidence type="ECO:0000256" key="5">
    <source>
        <dbReference type="ARBA" id="ARBA00022801"/>
    </source>
</evidence>
<dbReference type="EMBL" id="KQ474079">
    <property type="protein sequence ID" value="KPV75016.1"/>
    <property type="molecule type" value="Genomic_DNA"/>
</dbReference>
<evidence type="ECO:0000256" key="9">
    <source>
        <dbReference type="PROSITE-ProRule" id="PRU00175"/>
    </source>
</evidence>
<evidence type="ECO:0000259" key="11">
    <source>
        <dbReference type="PROSITE" id="PS50020"/>
    </source>
</evidence>
<accession>A0A194S6H6</accession>
<keyword evidence="7" id="KW-0862">Zinc</keyword>
<comment type="similarity">
    <text evidence="1">Belongs to the SNF2/RAD54 helicase family.</text>
</comment>
<name>A0A194S6H6_RHOGW</name>
<dbReference type="PANTHER" id="PTHR45626">
    <property type="entry name" value="TRANSCRIPTION TERMINATION FACTOR 2-RELATED"/>
    <property type="match status" value="1"/>
</dbReference>
<dbReference type="GO" id="GO:0006281">
    <property type="term" value="P:DNA repair"/>
    <property type="evidence" value="ECO:0007669"/>
    <property type="project" value="TreeGrafter"/>
</dbReference>
<dbReference type="RefSeq" id="XP_018271065.1">
    <property type="nucleotide sequence ID" value="XM_018419000.1"/>
</dbReference>
<dbReference type="InterPro" id="IPR017907">
    <property type="entry name" value="Znf_RING_CS"/>
</dbReference>
<evidence type="ECO:0000259" key="14">
    <source>
        <dbReference type="PROSITE" id="PS51194"/>
    </source>
</evidence>
<dbReference type="InterPro" id="IPR038718">
    <property type="entry name" value="SNF2-like_sf"/>
</dbReference>
<dbReference type="PROSITE" id="PS51192">
    <property type="entry name" value="HELICASE_ATP_BIND_1"/>
    <property type="match status" value="1"/>
</dbReference>
<evidence type="ECO:0000259" key="13">
    <source>
        <dbReference type="PROSITE" id="PS51192"/>
    </source>
</evidence>
<evidence type="ECO:0000256" key="1">
    <source>
        <dbReference type="ARBA" id="ARBA00007025"/>
    </source>
</evidence>
<reference evidence="15 16" key="1">
    <citation type="journal article" date="2015" name="Front. Microbiol.">
        <title>Genome sequence of the plant growth promoting endophytic yeast Rhodotorula graminis WP1.</title>
        <authorList>
            <person name="Firrincieli A."/>
            <person name="Otillar R."/>
            <person name="Salamov A."/>
            <person name="Schmutz J."/>
            <person name="Khan Z."/>
            <person name="Redman R.S."/>
            <person name="Fleck N.D."/>
            <person name="Lindquist E."/>
            <person name="Grigoriev I.V."/>
            <person name="Doty S.L."/>
        </authorList>
    </citation>
    <scope>NUCLEOTIDE SEQUENCE [LARGE SCALE GENOMIC DNA]</scope>
    <source>
        <strain evidence="15 16">WP1</strain>
    </source>
</reference>
<feature type="domain" description="RING-type" evidence="12">
    <location>
        <begin position="483"/>
        <end position="521"/>
    </location>
</feature>
<keyword evidence="16" id="KW-1185">Reference proteome</keyword>
<dbReference type="GO" id="GO:0008094">
    <property type="term" value="F:ATP-dependent activity, acting on DNA"/>
    <property type="evidence" value="ECO:0007669"/>
    <property type="project" value="TreeGrafter"/>
</dbReference>
<dbReference type="CDD" id="cd18793">
    <property type="entry name" value="SF2_C_SNF"/>
    <property type="match status" value="1"/>
</dbReference>
<dbReference type="PROSITE" id="PS00518">
    <property type="entry name" value="ZF_RING_1"/>
    <property type="match status" value="1"/>
</dbReference>
<evidence type="ECO:0000256" key="2">
    <source>
        <dbReference type="ARBA" id="ARBA00022723"/>
    </source>
</evidence>
<keyword evidence="6" id="KW-0347">Helicase</keyword>
<dbReference type="Gene3D" id="3.40.50.300">
    <property type="entry name" value="P-loop containing nucleotide triphosphate hydrolases"/>
    <property type="match status" value="1"/>
</dbReference>
<dbReference type="GO" id="GO:0016787">
    <property type="term" value="F:hydrolase activity"/>
    <property type="evidence" value="ECO:0007669"/>
    <property type="project" value="UniProtKB-KW"/>
</dbReference>
<dbReference type="OrthoDB" id="448448at2759"/>
<dbReference type="PANTHER" id="PTHR45626:SF17">
    <property type="entry name" value="HELICASE-LIKE TRANSCRIPTION FACTOR"/>
    <property type="match status" value="1"/>
</dbReference>
<dbReference type="SMART" id="SM00487">
    <property type="entry name" value="DEXDc"/>
    <property type="match status" value="1"/>
</dbReference>
<dbReference type="SUPFAM" id="SSF52540">
    <property type="entry name" value="P-loop containing nucleoside triphosphate hydrolases"/>
    <property type="match status" value="2"/>
</dbReference>
<dbReference type="InterPro" id="IPR027417">
    <property type="entry name" value="P-loop_NTPase"/>
</dbReference>
<dbReference type="Gene3D" id="3.40.50.10810">
    <property type="entry name" value="Tandem AAA-ATPase domain"/>
    <property type="match status" value="1"/>
</dbReference>
<feature type="domain" description="WW" evidence="11">
    <location>
        <begin position="79"/>
        <end position="106"/>
    </location>
</feature>
<dbReference type="PROSITE" id="PS50020">
    <property type="entry name" value="WW_DOMAIN_2"/>
    <property type="match status" value="1"/>
</dbReference>
<dbReference type="GO" id="GO:0004386">
    <property type="term" value="F:helicase activity"/>
    <property type="evidence" value="ECO:0007669"/>
    <property type="project" value="UniProtKB-KW"/>
</dbReference>
<evidence type="ECO:0000256" key="7">
    <source>
        <dbReference type="ARBA" id="ARBA00022833"/>
    </source>
</evidence>
<dbReference type="InterPro" id="IPR013083">
    <property type="entry name" value="Znf_RING/FYVE/PHD"/>
</dbReference>
<dbReference type="PROSITE" id="PS50089">
    <property type="entry name" value="ZF_RING_2"/>
    <property type="match status" value="1"/>
</dbReference>
<feature type="domain" description="Helicase C-terminal" evidence="14">
    <location>
        <begin position="568"/>
        <end position="745"/>
    </location>
</feature>
<gene>
    <name evidence="15" type="ORF">RHOBADRAFT_66528</name>
</gene>
<feature type="region of interest" description="Disordered" evidence="10">
    <location>
        <begin position="212"/>
        <end position="243"/>
    </location>
</feature>
<evidence type="ECO:0000256" key="4">
    <source>
        <dbReference type="ARBA" id="ARBA00022771"/>
    </source>
</evidence>
<evidence type="ECO:0000256" key="6">
    <source>
        <dbReference type="ARBA" id="ARBA00022806"/>
    </source>
</evidence>
<dbReference type="InterPro" id="IPR014001">
    <property type="entry name" value="Helicase_ATP-bd"/>
</dbReference>
<feature type="domain" description="Helicase ATP-binding" evidence="13">
    <location>
        <begin position="101"/>
        <end position="312"/>
    </location>
</feature>
<dbReference type="SUPFAM" id="SSF57850">
    <property type="entry name" value="RING/U-box"/>
    <property type="match status" value="1"/>
</dbReference>
<evidence type="ECO:0000313" key="15">
    <source>
        <dbReference type="EMBL" id="KPV75016.1"/>
    </source>
</evidence>
<keyword evidence="3" id="KW-0547">Nucleotide-binding</keyword>
<dbReference type="InterPro" id="IPR000330">
    <property type="entry name" value="SNF2_N"/>
</dbReference>
<evidence type="ECO:0000256" key="8">
    <source>
        <dbReference type="ARBA" id="ARBA00022840"/>
    </source>
</evidence>
<dbReference type="OMA" id="DMTLIVC"/>
<dbReference type="Pfam" id="PF00271">
    <property type="entry name" value="Helicase_C"/>
    <property type="match status" value="1"/>
</dbReference>
<dbReference type="GO" id="GO:0005524">
    <property type="term" value="F:ATP binding"/>
    <property type="evidence" value="ECO:0007669"/>
    <property type="project" value="UniProtKB-KW"/>
</dbReference>
<dbReference type="InterPro" id="IPR050628">
    <property type="entry name" value="SNF2_RAD54_helicase_TF"/>
</dbReference>
<feature type="compositionally biased region" description="Low complexity" evidence="10">
    <location>
        <begin position="542"/>
        <end position="560"/>
    </location>
</feature>
<evidence type="ECO:0000313" key="16">
    <source>
        <dbReference type="Proteomes" id="UP000053890"/>
    </source>
</evidence>
<dbReference type="InterPro" id="IPR049730">
    <property type="entry name" value="SNF2/RAD54-like_C"/>
</dbReference>
<keyword evidence="4 9" id="KW-0863">Zinc-finger</keyword>
<evidence type="ECO:0000256" key="3">
    <source>
        <dbReference type="ARBA" id="ARBA00022741"/>
    </source>
</evidence>
<proteinExistence type="inferred from homology"/>
<evidence type="ECO:0000259" key="12">
    <source>
        <dbReference type="PROSITE" id="PS50089"/>
    </source>
</evidence>